<dbReference type="Gene3D" id="3.90.220.20">
    <property type="entry name" value="DNA methylase specificity domains"/>
    <property type="match status" value="2"/>
</dbReference>
<reference evidence="6" key="1">
    <citation type="submission" date="2022-05" db="EMBL/GenBank/DDBJ databases">
        <title>Comparative genomics of Staphylococcus equorum isolates.</title>
        <authorList>
            <person name="Luelf R.H."/>
        </authorList>
    </citation>
    <scope>NUCLEOTIDE SEQUENCE</scope>
    <source>
        <strain evidence="6">TMW 2.2497</strain>
    </source>
</reference>
<gene>
    <name evidence="6" type="ORF">M4L89_14460</name>
</gene>
<keyword evidence="3" id="KW-0238">DNA-binding</keyword>
<feature type="coiled-coil region" evidence="4">
    <location>
        <begin position="179"/>
        <end position="213"/>
    </location>
</feature>
<dbReference type="InterPro" id="IPR000055">
    <property type="entry name" value="Restrct_endonuc_typeI_TRD"/>
</dbReference>
<name>A0A9X4L613_9STAP</name>
<evidence type="ECO:0000256" key="1">
    <source>
        <dbReference type="ARBA" id="ARBA00010923"/>
    </source>
</evidence>
<dbReference type="AlphaFoldDB" id="A0A9X4L613"/>
<sequence>MTNELENEPKLRFPEFNEEWEEKILDEVSTFSKGKGISKNDLSKDGTPCILYGELYTTYDFIINKIKSKTLLDTKNLVKGKKNQVLIPSSGETPLDIATAAVINTTEDMLLGGDINVLTPVQKYDGKFISLSINGKNKSNLSKYAQGKSVVHLYNNDIKKLKIKFPVKNSEQRKIGDFFSKLDRQIELEEQKLEKLEEQKKGYMQQIFSQKLRFKDDNGNYYAEWKEKNLGDISELITKGTTPKNKVNDGSINFIKVENISPINGFITNTTKITEEEHSTYLKRSQLKENDILFSIAGTLGRVSVVKREILPANTNQALAIIRLNAMNLEYIKTYLTGRAIKRFIANNPTVGAQPNMSLTQIRDLIIAVPNLTEQEKIGSFFKKIDNSIKKQSDKIWLLKKRKKGFLQKMFV</sequence>
<comment type="caution">
    <text evidence="6">The sequence shown here is derived from an EMBL/GenBank/DDBJ whole genome shotgun (WGS) entry which is preliminary data.</text>
</comment>
<proteinExistence type="inferred from homology"/>
<dbReference type="InterPro" id="IPR044946">
    <property type="entry name" value="Restrct_endonuc_typeI_TRD_sf"/>
</dbReference>
<keyword evidence="2" id="KW-0680">Restriction system</keyword>
<keyword evidence="6" id="KW-0255">Endonuclease</keyword>
<evidence type="ECO:0000313" key="6">
    <source>
        <dbReference type="EMBL" id="MDG0847416.1"/>
    </source>
</evidence>
<evidence type="ECO:0000313" key="7">
    <source>
        <dbReference type="Proteomes" id="UP001152422"/>
    </source>
</evidence>
<dbReference type="CDD" id="cd17246">
    <property type="entry name" value="RMtype1_S_SonII-TRD2-CR2_like"/>
    <property type="match status" value="1"/>
</dbReference>
<dbReference type="GO" id="GO:0009307">
    <property type="term" value="P:DNA restriction-modification system"/>
    <property type="evidence" value="ECO:0007669"/>
    <property type="project" value="UniProtKB-KW"/>
</dbReference>
<evidence type="ECO:0000256" key="4">
    <source>
        <dbReference type="SAM" id="Coils"/>
    </source>
</evidence>
<dbReference type="Pfam" id="PF01420">
    <property type="entry name" value="Methylase_S"/>
    <property type="match status" value="2"/>
</dbReference>
<accession>A0A9X4L613</accession>
<dbReference type="GO" id="GO:0003677">
    <property type="term" value="F:DNA binding"/>
    <property type="evidence" value="ECO:0007669"/>
    <property type="project" value="UniProtKB-KW"/>
</dbReference>
<dbReference type="SUPFAM" id="SSF116734">
    <property type="entry name" value="DNA methylase specificity domain"/>
    <property type="match status" value="2"/>
</dbReference>
<dbReference type="Proteomes" id="UP001152422">
    <property type="component" value="Unassembled WGS sequence"/>
</dbReference>
<keyword evidence="7" id="KW-1185">Reference proteome</keyword>
<keyword evidence="6" id="KW-0378">Hydrolase</keyword>
<dbReference type="InterPro" id="IPR052021">
    <property type="entry name" value="Type-I_RS_S_subunit"/>
</dbReference>
<feature type="domain" description="Type I restriction modification DNA specificity" evidence="5">
    <location>
        <begin position="224"/>
        <end position="392"/>
    </location>
</feature>
<dbReference type="PANTHER" id="PTHR30408">
    <property type="entry name" value="TYPE-1 RESTRICTION ENZYME ECOKI SPECIFICITY PROTEIN"/>
    <property type="match status" value="1"/>
</dbReference>
<feature type="domain" description="Type I restriction modification DNA specificity" evidence="5">
    <location>
        <begin position="17"/>
        <end position="198"/>
    </location>
</feature>
<keyword evidence="4" id="KW-0175">Coiled coil</keyword>
<dbReference type="Gene3D" id="1.10.287.1120">
    <property type="entry name" value="Bipartite methylase S protein"/>
    <property type="match status" value="1"/>
</dbReference>
<organism evidence="6 7">
    <name type="scientific">Staphylococcus equorum</name>
    <dbReference type="NCBI Taxonomy" id="246432"/>
    <lineage>
        <taxon>Bacteria</taxon>
        <taxon>Bacillati</taxon>
        <taxon>Bacillota</taxon>
        <taxon>Bacilli</taxon>
        <taxon>Bacillales</taxon>
        <taxon>Staphylococcaceae</taxon>
        <taxon>Staphylococcus</taxon>
    </lineage>
</organism>
<evidence type="ECO:0000256" key="3">
    <source>
        <dbReference type="ARBA" id="ARBA00023125"/>
    </source>
</evidence>
<evidence type="ECO:0000259" key="5">
    <source>
        <dbReference type="Pfam" id="PF01420"/>
    </source>
</evidence>
<keyword evidence="6" id="KW-0540">Nuclease</keyword>
<comment type="similarity">
    <text evidence="1">Belongs to the type-I restriction system S methylase family.</text>
</comment>
<evidence type="ECO:0000256" key="2">
    <source>
        <dbReference type="ARBA" id="ARBA00022747"/>
    </source>
</evidence>
<dbReference type="GO" id="GO:0004519">
    <property type="term" value="F:endonuclease activity"/>
    <property type="evidence" value="ECO:0007669"/>
    <property type="project" value="UniProtKB-KW"/>
</dbReference>
<dbReference type="PANTHER" id="PTHR30408:SF12">
    <property type="entry name" value="TYPE I RESTRICTION ENZYME MJAVIII SPECIFICITY SUBUNIT"/>
    <property type="match status" value="1"/>
</dbReference>
<protein>
    <submittedName>
        <fullName evidence="6">Restriction endonuclease subunit S</fullName>
    </submittedName>
</protein>
<dbReference type="EMBL" id="JAMBQA010000016">
    <property type="protein sequence ID" value="MDG0847416.1"/>
    <property type="molecule type" value="Genomic_DNA"/>
</dbReference>